<dbReference type="OrthoDB" id="3253976at2759"/>
<dbReference type="STRING" id="765440.A0A0C3BR00"/>
<reference evidence="1 2" key="1">
    <citation type="submission" date="2014-04" db="EMBL/GenBank/DDBJ databases">
        <authorList>
            <consortium name="DOE Joint Genome Institute"/>
            <person name="Kuo A."/>
            <person name="Tarkka M."/>
            <person name="Buscot F."/>
            <person name="Kohler A."/>
            <person name="Nagy L.G."/>
            <person name="Floudas D."/>
            <person name="Copeland A."/>
            <person name="Barry K.W."/>
            <person name="Cichocki N."/>
            <person name="Veneault-Fourrey C."/>
            <person name="LaButti K."/>
            <person name="Lindquist E.A."/>
            <person name="Lipzen A."/>
            <person name="Lundell T."/>
            <person name="Morin E."/>
            <person name="Murat C."/>
            <person name="Sun H."/>
            <person name="Tunlid A."/>
            <person name="Henrissat B."/>
            <person name="Grigoriev I.V."/>
            <person name="Hibbett D.S."/>
            <person name="Martin F."/>
            <person name="Nordberg H.P."/>
            <person name="Cantor M.N."/>
            <person name="Hua S.X."/>
        </authorList>
    </citation>
    <scope>NUCLEOTIDE SEQUENCE [LARGE SCALE GENOMIC DNA]</scope>
    <source>
        <strain evidence="1 2">F 1598</strain>
    </source>
</reference>
<dbReference type="AlphaFoldDB" id="A0A0C3BR00"/>
<keyword evidence="2" id="KW-1185">Reference proteome</keyword>
<proteinExistence type="predicted"/>
<reference evidence="2" key="2">
    <citation type="submission" date="2015-01" db="EMBL/GenBank/DDBJ databases">
        <title>Evolutionary Origins and Diversification of the Mycorrhizal Mutualists.</title>
        <authorList>
            <consortium name="DOE Joint Genome Institute"/>
            <consortium name="Mycorrhizal Genomics Consortium"/>
            <person name="Kohler A."/>
            <person name="Kuo A."/>
            <person name="Nagy L.G."/>
            <person name="Floudas D."/>
            <person name="Copeland A."/>
            <person name="Barry K.W."/>
            <person name="Cichocki N."/>
            <person name="Veneault-Fourrey C."/>
            <person name="LaButti K."/>
            <person name="Lindquist E.A."/>
            <person name="Lipzen A."/>
            <person name="Lundell T."/>
            <person name="Morin E."/>
            <person name="Murat C."/>
            <person name="Riley R."/>
            <person name="Ohm R."/>
            <person name="Sun H."/>
            <person name="Tunlid A."/>
            <person name="Henrissat B."/>
            <person name="Grigoriev I.V."/>
            <person name="Hibbett D.S."/>
            <person name="Martin F."/>
        </authorList>
    </citation>
    <scope>NUCLEOTIDE SEQUENCE [LARGE SCALE GENOMIC DNA]</scope>
    <source>
        <strain evidence="2">F 1598</strain>
    </source>
</reference>
<name>A0A0C3BR00_PILCF</name>
<organism evidence="1 2">
    <name type="scientific">Piloderma croceum (strain F 1598)</name>
    <dbReference type="NCBI Taxonomy" id="765440"/>
    <lineage>
        <taxon>Eukaryota</taxon>
        <taxon>Fungi</taxon>
        <taxon>Dikarya</taxon>
        <taxon>Basidiomycota</taxon>
        <taxon>Agaricomycotina</taxon>
        <taxon>Agaricomycetes</taxon>
        <taxon>Agaricomycetidae</taxon>
        <taxon>Atheliales</taxon>
        <taxon>Atheliaceae</taxon>
        <taxon>Piloderma</taxon>
    </lineage>
</organism>
<evidence type="ECO:0000313" key="1">
    <source>
        <dbReference type="EMBL" id="KIM79727.1"/>
    </source>
</evidence>
<dbReference type="Proteomes" id="UP000054166">
    <property type="component" value="Unassembled WGS sequence"/>
</dbReference>
<protein>
    <submittedName>
        <fullName evidence="1">Uncharacterized protein</fullName>
    </submittedName>
</protein>
<dbReference type="HOGENOM" id="CLU_078038_0_0_1"/>
<evidence type="ECO:0000313" key="2">
    <source>
        <dbReference type="Proteomes" id="UP000054166"/>
    </source>
</evidence>
<gene>
    <name evidence="1" type="ORF">PILCRDRAFT_823276</name>
</gene>
<sequence length="239" mass="26650">MANIIRSAKSSGDWCSNELMAYNIIVTAIAPEHFIPKVDLPAMRGLDLELVSASLDADGVSDDTYRFLTYLHMATNTGQETAIDDFAREVLRTIGFEERGLVLRTQHTIPLTICGDNKVAQIDVCLLDRQSTILLVVQNDKTNFNPSLDLMEIPCITMIGTRPIFYLVPVTKALSDAVITGQWAPVPTRVLKCVTVAGHNRRAREGMETPEYRKVALERFVAFNAVAKSHWKKFQIAQV</sequence>
<dbReference type="InParanoid" id="A0A0C3BR00"/>
<accession>A0A0C3BR00</accession>
<dbReference type="EMBL" id="KN833008">
    <property type="protein sequence ID" value="KIM79727.1"/>
    <property type="molecule type" value="Genomic_DNA"/>
</dbReference>